<protein>
    <submittedName>
        <fullName evidence="1">MraZ N-terminal domain-containing protein</fullName>
    </submittedName>
</protein>
<evidence type="ECO:0000313" key="1">
    <source>
        <dbReference type="EMBL" id="MEJ5978708.1"/>
    </source>
</evidence>
<dbReference type="InterPro" id="IPR038619">
    <property type="entry name" value="MraZ_sf"/>
</dbReference>
<accession>A0ABU8S0F9</accession>
<evidence type="ECO:0000313" key="2">
    <source>
        <dbReference type="Proteomes" id="UP001361239"/>
    </source>
</evidence>
<reference evidence="1 2" key="1">
    <citation type="submission" date="2024-03" db="EMBL/GenBank/DDBJ databases">
        <authorList>
            <person name="Jo J.-H."/>
        </authorList>
    </citation>
    <scope>NUCLEOTIDE SEQUENCE [LARGE SCALE GENOMIC DNA]</scope>
    <source>
        <strain evidence="1 2">PS1R-30</strain>
    </source>
</reference>
<dbReference type="RefSeq" id="WP_339588647.1">
    <property type="nucleotide sequence ID" value="NZ_JBBHJZ010000004.1"/>
</dbReference>
<dbReference type="Gene3D" id="3.40.1550.20">
    <property type="entry name" value="Transcriptional regulator MraZ domain"/>
    <property type="match status" value="1"/>
</dbReference>
<proteinExistence type="predicted"/>
<sequence>MASQPYNYNGTGFSLLRDKGRFVLPPQFRKTVKDSSGEKAVLCLDKHDRWPCLIGFGLSRKDGFEAQLDREEDLAAKRNQDFDRELRGLQLNGFAQLPFDDSGRFVLPEYLAELASVDDQLYFQGAGQFFVIFSPKRLAEMGQGWEGAQAACRQLAAEALGKAKAKGAAA</sequence>
<organism evidence="1 2">
    <name type="scientific">Novosphingobium anseongense</name>
    <dbReference type="NCBI Taxonomy" id="3133436"/>
    <lineage>
        <taxon>Bacteria</taxon>
        <taxon>Pseudomonadati</taxon>
        <taxon>Pseudomonadota</taxon>
        <taxon>Alphaproteobacteria</taxon>
        <taxon>Sphingomonadales</taxon>
        <taxon>Sphingomonadaceae</taxon>
        <taxon>Novosphingobium</taxon>
    </lineage>
</organism>
<gene>
    <name evidence="1" type="ORF">WG901_18790</name>
</gene>
<dbReference type="Proteomes" id="UP001361239">
    <property type="component" value="Unassembled WGS sequence"/>
</dbReference>
<dbReference type="EMBL" id="JBBHJZ010000004">
    <property type="protein sequence ID" value="MEJ5978708.1"/>
    <property type="molecule type" value="Genomic_DNA"/>
</dbReference>
<dbReference type="SUPFAM" id="SSF89447">
    <property type="entry name" value="AbrB/MazE/MraZ-like"/>
    <property type="match status" value="1"/>
</dbReference>
<dbReference type="CDD" id="cd16320">
    <property type="entry name" value="MraZ_N"/>
    <property type="match status" value="1"/>
</dbReference>
<dbReference type="InterPro" id="IPR037914">
    <property type="entry name" value="SpoVT-AbrB_sf"/>
</dbReference>
<comment type="caution">
    <text evidence="1">The sequence shown here is derived from an EMBL/GenBank/DDBJ whole genome shotgun (WGS) entry which is preliminary data.</text>
</comment>
<dbReference type="InterPro" id="IPR035642">
    <property type="entry name" value="MraZ_N"/>
</dbReference>
<keyword evidence="2" id="KW-1185">Reference proteome</keyword>
<name>A0ABU8S0F9_9SPHN</name>